<dbReference type="Proteomes" id="UP001595993">
    <property type="component" value="Unassembled WGS sequence"/>
</dbReference>
<comment type="caution">
    <text evidence="4">The sequence shown here is derived from an EMBL/GenBank/DDBJ whole genome shotgun (WGS) entry which is preliminary data.</text>
</comment>
<dbReference type="RefSeq" id="WP_381191146.1">
    <property type="nucleotide sequence ID" value="NZ_JBHSFE010000003.1"/>
</dbReference>
<gene>
    <name evidence="4" type="ORF">ACFO9E_02560</name>
</gene>
<evidence type="ECO:0000313" key="5">
    <source>
        <dbReference type="Proteomes" id="UP001595993"/>
    </source>
</evidence>
<name>A0ABV9G0P7_9ACTN</name>
<dbReference type="InterPro" id="IPR050832">
    <property type="entry name" value="Bact_Acetyltransf"/>
</dbReference>
<accession>A0ABV9G0P7</accession>
<organism evidence="4 5">
    <name type="scientific">Streptomyces maoxianensis</name>
    <dbReference type="NCBI Taxonomy" id="1459942"/>
    <lineage>
        <taxon>Bacteria</taxon>
        <taxon>Bacillati</taxon>
        <taxon>Actinomycetota</taxon>
        <taxon>Actinomycetes</taxon>
        <taxon>Kitasatosporales</taxon>
        <taxon>Streptomycetaceae</taxon>
        <taxon>Streptomyces</taxon>
    </lineage>
</organism>
<keyword evidence="5" id="KW-1185">Reference proteome</keyword>
<dbReference type="PROSITE" id="PS51186">
    <property type="entry name" value="GNAT"/>
    <property type="match status" value="1"/>
</dbReference>
<keyword evidence="2" id="KW-0012">Acyltransferase</keyword>
<dbReference type="InterPro" id="IPR000182">
    <property type="entry name" value="GNAT_dom"/>
</dbReference>
<dbReference type="CDD" id="cd04301">
    <property type="entry name" value="NAT_SF"/>
    <property type="match status" value="2"/>
</dbReference>
<dbReference type="PANTHER" id="PTHR43877">
    <property type="entry name" value="AMINOALKYLPHOSPHONATE N-ACETYLTRANSFERASE-RELATED-RELATED"/>
    <property type="match status" value="1"/>
</dbReference>
<evidence type="ECO:0000259" key="3">
    <source>
        <dbReference type="PROSITE" id="PS51186"/>
    </source>
</evidence>
<evidence type="ECO:0000256" key="1">
    <source>
        <dbReference type="ARBA" id="ARBA00022679"/>
    </source>
</evidence>
<keyword evidence="1" id="KW-0808">Transferase</keyword>
<evidence type="ECO:0000256" key="2">
    <source>
        <dbReference type="ARBA" id="ARBA00023315"/>
    </source>
</evidence>
<dbReference type="EMBL" id="JBHSFE010000003">
    <property type="protein sequence ID" value="MFC4606715.1"/>
    <property type="molecule type" value="Genomic_DNA"/>
</dbReference>
<reference evidence="5" key="1">
    <citation type="journal article" date="2019" name="Int. J. Syst. Evol. Microbiol.">
        <title>The Global Catalogue of Microorganisms (GCM) 10K type strain sequencing project: providing services to taxonomists for standard genome sequencing and annotation.</title>
        <authorList>
            <consortium name="The Broad Institute Genomics Platform"/>
            <consortium name="The Broad Institute Genome Sequencing Center for Infectious Disease"/>
            <person name="Wu L."/>
            <person name="Ma J."/>
        </authorList>
    </citation>
    <scope>NUCLEOTIDE SEQUENCE [LARGE SCALE GENOMIC DNA]</scope>
    <source>
        <strain evidence="5">CGMCC 4.7139</strain>
    </source>
</reference>
<evidence type="ECO:0000313" key="4">
    <source>
        <dbReference type="EMBL" id="MFC4606715.1"/>
    </source>
</evidence>
<feature type="domain" description="N-acetyltransferase" evidence="3">
    <location>
        <begin position="180"/>
        <end position="332"/>
    </location>
</feature>
<sequence>MTITRLPVTPDASAIDAWHSVLTAAHAHDLPAGVPVPGRVETEGKLRHSSVSGHAVHFAATAPDGSYDGVASLLLFTDEANRHTAFLDVLAVRPRARRRGVGAALWAAVRAELAAGGRTSVSTPLEPGGAGEEFATGLGFGNVLPLQWYVQDVRAAPEANQPPELPAGYAYAQWTGVVPDAFADAFAEAHNAMEDAPNGERDEQSPRWDAERVRAAAQLIVDRGGVILSSAVLHPAGGNAVAAYTELVLRDPSDVRAIQYDTVVAPAHRGRGLGRAVKRHMLSAVSARHPGIREIATTVADDNAPMLAVNERLGYRRERGVAIFQAKLADTL</sequence>
<dbReference type="Gene3D" id="3.40.630.30">
    <property type="match status" value="1"/>
</dbReference>
<dbReference type="Pfam" id="PF00583">
    <property type="entry name" value="Acetyltransf_1"/>
    <property type="match status" value="2"/>
</dbReference>
<dbReference type="SUPFAM" id="SSF55729">
    <property type="entry name" value="Acyl-CoA N-acyltransferases (Nat)"/>
    <property type="match status" value="1"/>
</dbReference>
<dbReference type="PANTHER" id="PTHR43877:SF1">
    <property type="entry name" value="ACETYLTRANSFERASE"/>
    <property type="match status" value="1"/>
</dbReference>
<dbReference type="InterPro" id="IPR016181">
    <property type="entry name" value="Acyl_CoA_acyltransferase"/>
</dbReference>
<protein>
    <submittedName>
        <fullName evidence="4">GNAT family N-acetyltransferase</fullName>
    </submittedName>
</protein>
<proteinExistence type="predicted"/>